<sequence>MAEQASLNQLLQWSIRNSTAPDPNQTPSDPSDPNTQAPSDPSHGLTPQMLSSLLSGPSDADLMRESMTAILSPTTTPEDKTVAWDNFEQLIEQIDNANNIPSLGLWAPLLSQLEAEDKDGRASAAACCGTAVQNNVQAQEVFHRLGGPGRLVGVVLGDKEEKVRRKAVGASFMYLRRWLTLAATAAAAPLLKAPPGNDFTEVATTTPTLVEATQAHILVSHNEPDLAALGSPLPARPRIWETFPFADDAVKGSVVMPAMYTPGASMSFTNHDGKPAWLRTQCQLKLGVDQAYCDNWLYPECGDKCNMYNGKLEEGKLDVGFKRADMSLPTRRWLAIATQAIPERVAKMTVRNLPVVAKSMPCEAGCRLQVVNSLVRKAVTVGMLFGRDLVVNNNHTLAGRGDDYTTAVINATIRALGSPQAFSPSTSSPTRRSLDDELADLELTQSLSDQHSALVARGIPKVLKGGIAKVNSLARTVFTKTSRLVRLVNLKIRPGFVAKHGVYRGLYELQPIDLEDIEMWLWQLDRQSSFEELGSEEPESDWSGSEWSGPSGHSPEESKPEGQDPKGLGAIEEWLEQLDRQSSFEKPGSEVPESEWSGSEWSDRSGHSSEGSGSDEWLYEEPSEGSGSEATSIQFSDLGSKGVAAIEMWVDLLDRPSAPDLDSVWNLPDNVPWEMSQSVLDYEVFLADQAEPVVFVQDASRDSPLNEELNDWSADDGRFLARPNIDDLEDMLPDEWSVEDGRYLAWPEDDETVNEPVKVLPEDAMTPILPDQWLSDWLEEMKAN</sequence>
<dbReference type="OrthoDB" id="10250458at2759"/>
<evidence type="ECO:0000256" key="4">
    <source>
        <dbReference type="SAM" id="MobiDB-lite"/>
    </source>
</evidence>
<evidence type="ECO:0000256" key="1">
    <source>
        <dbReference type="ARBA" id="ARBA00011045"/>
    </source>
</evidence>
<dbReference type="PANTHER" id="PTHR19316:SF18">
    <property type="entry name" value="HSP70-BINDING PROTEIN 1"/>
    <property type="match status" value="1"/>
</dbReference>
<accession>A0A4V5N3F3</accession>
<dbReference type="InterPro" id="IPR011989">
    <property type="entry name" value="ARM-like"/>
</dbReference>
<evidence type="ECO:0000256" key="2">
    <source>
        <dbReference type="ARBA" id="ARBA00022737"/>
    </source>
</evidence>
<protein>
    <recommendedName>
        <fullName evidence="5">Nucleotide exchange factor Fes1 domain-containing protein</fullName>
    </recommendedName>
</protein>
<evidence type="ECO:0000256" key="3">
    <source>
        <dbReference type="ARBA" id="ARBA00024912"/>
    </source>
</evidence>
<organism evidence="6 7">
    <name type="scientific">Salinomyces thailandicus</name>
    <dbReference type="NCBI Taxonomy" id="706561"/>
    <lineage>
        <taxon>Eukaryota</taxon>
        <taxon>Fungi</taxon>
        <taxon>Dikarya</taxon>
        <taxon>Ascomycota</taxon>
        <taxon>Pezizomycotina</taxon>
        <taxon>Dothideomycetes</taxon>
        <taxon>Dothideomycetidae</taxon>
        <taxon>Mycosphaerellales</taxon>
        <taxon>Teratosphaeriaceae</taxon>
        <taxon>Salinomyces</taxon>
    </lineage>
</organism>
<dbReference type="GO" id="GO:0000774">
    <property type="term" value="F:adenyl-nucleotide exchange factor activity"/>
    <property type="evidence" value="ECO:0007669"/>
    <property type="project" value="TreeGrafter"/>
</dbReference>
<dbReference type="Gene3D" id="1.25.10.10">
    <property type="entry name" value="Leucine-rich Repeat Variant"/>
    <property type="match status" value="1"/>
</dbReference>
<keyword evidence="2" id="KW-0677">Repeat</keyword>
<proteinExistence type="inferred from homology"/>
<feature type="region of interest" description="Disordered" evidence="4">
    <location>
        <begin position="581"/>
        <end position="634"/>
    </location>
</feature>
<dbReference type="InterPro" id="IPR013918">
    <property type="entry name" value="Nucleotide_exch_fac_Fes1"/>
</dbReference>
<feature type="region of interest" description="Disordered" evidence="4">
    <location>
        <begin position="532"/>
        <end position="567"/>
    </location>
</feature>
<dbReference type="InterPro" id="IPR016024">
    <property type="entry name" value="ARM-type_fold"/>
</dbReference>
<feature type="non-terminal residue" evidence="6">
    <location>
        <position position="784"/>
    </location>
</feature>
<keyword evidence="7" id="KW-1185">Reference proteome</keyword>
<comment type="similarity">
    <text evidence="1">Belongs to the FES1 family.</text>
</comment>
<dbReference type="Pfam" id="PF08609">
    <property type="entry name" value="Fes1"/>
    <property type="match status" value="1"/>
</dbReference>
<comment type="function">
    <text evidence="3">Functions as a nucleotide exchange factor (NEF) for Hsp70 chaperones which accelerates the release of ADP. Required for fully efficient Hsp70-mediated folding of proteins.</text>
</comment>
<feature type="compositionally biased region" description="Polar residues" evidence="4">
    <location>
        <begin position="625"/>
        <end position="634"/>
    </location>
</feature>
<feature type="region of interest" description="Disordered" evidence="4">
    <location>
        <begin position="1"/>
        <end position="59"/>
    </location>
</feature>
<dbReference type="AlphaFoldDB" id="A0A4V5N3F3"/>
<evidence type="ECO:0000313" key="6">
    <source>
        <dbReference type="EMBL" id="TKA22719.1"/>
    </source>
</evidence>
<dbReference type="InterPro" id="IPR050693">
    <property type="entry name" value="Hsp70_NEF-Inhibitors"/>
</dbReference>
<name>A0A4V5N3F3_9PEZI</name>
<comment type="caution">
    <text evidence="6">The sequence shown here is derived from an EMBL/GenBank/DDBJ whole genome shotgun (WGS) entry which is preliminary data.</text>
</comment>
<dbReference type="Proteomes" id="UP000308549">
    <property type="component" value="Unassembled WGS sequence"/>
</dbReference>
<feature type="domain" description="Nucleotide exchange factor Fes1" evidence="5">
    <location>
        <begin position="7"/>
        <end position="100"/>
    </location>
</feature>
<gene>
    <name evidence="6" type="ORF">B0A50_07812</name>
</gene>
<feature type="compositionally biased region" description="Polar residues" evidence="4">
    <location>
        <begin position="1"/>
        <end position="39"/>
    </location>
</feature>
<dbReference type="PANTHER" id="PTHR19316">
    <property type="entry name" value="PROTEIN FOLDING REGULATOR"/>
    <property type="match status" value="1"/>
</dbReference>
<feature type="compositionally biased region" description="Basic and acidic residues" evidence="4">
    <location>
        <begin position="554"/>
        <end position="564"/>
    </location>
</feature>
<evidence type="ECO:0000259" key="5">
    <source>
        <dbReference type="Pfam" id="PF08609"/>
    </source>
</evidence>
<evidence type="ECO:0000313" key="7">
    <source>
        <dbReference type="Proteomes" id="UP000308549"/>
    </source>
</evidence>
<dbReference type="SUPFAM" id="SSF48371">
    <property type="entry name" value="ARM repeat"/>
    <property type="match status" value="1"/>
</dbReference>
<dbReference type="GO" id="GO:0005783">
    <property type="term" value="C:endoplasmic reticulum"/>
    <property type="evidence" value="ECO:0007669"/>
    <property type="project" value="TreeGrafter"/>
</dbReference>
<dbReference type="EMBL" id="NAJL01000068">
    <property type="protein sequence ID" value="TKA22719.1"/>
    <property type="molecule type" value="Genomic_DNA"/>
</dbReference>
<reference evidence="6 7" key="1">
    <citation type="submission" date="2017-03" db="EMBL/GenBank/DDBJ databases">
        <title>Genomes of endolithic fungi from Antarctica.</title>
        <authorList>
            <person name="Coleine C."/>
            <person name="Masonjones S."/>
            <person name="Stajich J.E."/>
        </authorList>
    </citation>
    <scope>NUCLEOTIDE SEQUENCE [LARGE SCALE GENOMIC DNA]</scope>
    <source>
        <strain evidence="6 7">CCFEE 6315</strain>
    </source>
</reference>